<dbReference type="EMBL" id="SKCS01000039">
    <property type="protein sequence ID" value="TNN19711.1"/>
    <property type="molecule type" value="Genomic_DNA"/>
</dbReference>
<gene>
    <name evidence="1" type="ORF">EWB00_005959</name>
</gene>
<evidence type="ECO:0000313" key="2">
    <source>
        <dbReference type="Proteomes" id="UP000311919"/>
    </source>
</evidence>
<accession>A0A4Z2DT22</accession>
<dbReference type="AlphaFoldDB" id="A0A4Z2DT22"/>
<organism evidence="1 2">
    <name type="scientific">Schistosoma japonicum</name>
    <name type="common">Blood fluke</name>
    <dbReference type="NCBI Taxonomy" id="6182"/>
    <lineage>
        <taxon>Eukaryota</taxon>
        <taxon>Metazoa</taxon>
        <taxon>Spiralia</taxon>
        <taxon>Lophotrochozoa</taxon>
        <taxon>Platyhelminthes</taxon>
        <taxon>Trematoda</taxon>
        <taxon>Digenea</taxon>
        <taxon>Strigeidida</taxon>
        <taxon>Schistosomatoidea</taxon>
        <taxon>Schistosomatidae</taxon>
        <taxon>Schistosoma</taxon>
    </lineage>
</organism>
<evidence type="ECO:0000313" key="1">
    <source>
        <dbReference type="EMBL" id="TNN19711.1"/>
    </source>
</evidence>
<sequence length="105" mass="12346">MHCLCPRIQKYQEILSSDHKGINIANVGINQLFEIPGPSENDIDIFFECKLLQPRNNDEDTGVVSVLNFYEVYSNWLDVCIFVYATFLYSFTEEHKRIERVFTYV</sequence>
<dbReference type="Proteomes" id="UP000311919">
    <property type="component" value="Unassembled WGS sequence"/>
</dbReference>
<name>A0A4Z2DT22_SCHJA</name>
<keyword evidence="2" id="KW-1185">Reference proteome</keyword>
<comment type="caution">
    <text evidence="1">The sequence shown here is derived from an EMBL/GenBank/DDBJ whole genome shotgun (WGS) entry which is preliminary data.</text>
</comment>
<proteinExistence type="predicted"/>
<protein>
    <submittedName>
        <fullName evidence="1">Uncharacterized protein</fullName>
    </submittedName>
</protein>
<reference evidence="1 2" key="1">
    <citation type="submission" date="2019-03" db="EMBL/GenBank/DDBJ databases">
        <title>An improved genome assembly of the fluke Schistosoma japonicum.</title>
        <authorList>
            <person name="Hu W."/>
            <person name="Luo F."/>
            <person name="Yin M."/>
            <person name="Mo X."/>
            <person name="Sun C."/>
            <person name="Wu Q."/>
            <person name="Zhu B."/>
            <person name="Xiang M."/>
            <person name="Wang J."/>
            <person name="Wang Y."/>
            <person name="Zhang T."/>
            <person name="Xu B."/>
            <person name="Zheng H."/>
            <person name="Feng Z."/>
        </authorList>
    </citation>
    <scope>NUCLEOTIDE SEQUENCE [LARGE SCALE GENOMIC DNA]</scope>
    <source>
        <strain evidence="1">HuSjv2</strain>
        <tissue evidence="1">Worms</tissue>
    </source>
</reference>